<evidence type="ECO:0000256" key="2">
    <source>
        <dbReference type="ARBA" id="ARBA00009387"/>
    </source>
</evidence>
<evidence type="ECO:0000259" key="4">
    <source>
        <dbReference type="Pfam" id="PF01464"/>
    </source>
</evidence>
<dbReference type="InterPro" id="IPR008258">
    <property type="entry name" value="Transglycosylase_SLT_dom_1"/>
</dbReference>
<name>A0ABY4ZNN5_9CAUL</name>
<protein>
    <submittedName>
        <fullName evidence="5">Lytic transglycosylase domain-containing protein</fullName>
    </submittedName>
</protein>
<dbReference type="EMBL" id="CP096040">
    <property type="protein sequence ID" value="USQ94219.1"/>
    <property type="molecule type" value="Genomic_DNA"/>
</dbReference>
<accession>A0ABY4ZNN5</accession>
<dbReference type="Proteomes" id="UP001057520">
    <property type="component" value="Chromosome"/>
</dbReference>
<evidence type="ECO:0000256" key="1">
    <source>
        <dbReference type="ARBA" id="ARBA00007734"/>
    </source>
</evidence>
<gene>
    <name evidence="5" type="ORF">MZV50_16605</name>
</gene>
<keyword evidence="3" id="KW-0732">Signal</keyword>
<organism evidence="5 6">
    <name type="scientific">Caulobacter segnis</name>
    <dbReference type="NCBI Taxonomy" id="88688"/>
    <lineage>
        <taxon>Bacteria</taxon>
        <taxon>Pseudomonadati</taxon>
        <taxon>Pseudomonadota</taxon>
        <taxon>Alphaproteobacteria</taxon>
        <taxon>Caulobacterales</taxon>
        <taxon>Caulobacteraceae</taxon>
        <taxon>Caulobacter</taxon>
    </lineage>
</organism>
<dbReference type="Gene3D" id="1.10.530.10">
    <property type="match status" value="1"/>
</dbReference>
<sequence>MTFDIIRKAGWLVSVLVFGVSAAPVAAQVFEIGADGAVTRFDGPAVFTLDSVQALTPPRQASNEADSSAIQQQISSVAATYALDPKLVEAVAWRESRFRPEARSAKGAIGVMQLMPDTARALGVNPIDVSQNIHGGALYLRRMLAEFDGDVRLALAAYNAGPNAVRKYGGVPPYAETKAYVASILSRMAVNAPILGASN</sequence>
<feature type="signal peptide" evidence="3">
    <location>
        <begin position="1"/>
        <end position="22"/>
    </location>
</feature>
<evidence type="ECO:0000313" key="6">
    <source>
        <dbReference type="Proteomes" id="UP001057520"/>
    </source>
</evidence>
<dbReference type="PANTHER" id="PTHR37423:SF2">
    <property type="entry name" value="MEMBRANE-BOUND LYTIC MUREIN TRANSGLYCOSYLASE C"/>
    <property type="match status" value="1"/>
</dbReference>
<dbReference type="PROSITE" id="PS00922">
    <property type="entry name" value="TRANSGLYCOSYLASE"/>
    <property type="match status" value="1"/>
</dbReference>
<dbReference type="InterPro" id="IPR000189">
    <property type="entry name" value="Transglyc_AS"/>
</dbReference>
<dbReference type="Pfam" id="PF01464">
    <property type="entry name" value="SLT"/>
    <property type="match status" value="1"/>
</dbReference>
<dbReference type="SUPFAM" id="SSF53955">
    <property type="entry name" value="Lysozyme-like"/>
    <property type="match status" value="1"/>
</dbReference>
<comment type="similarity">
    <text evidence="2">Belongs to the virb1 family.</text>
</comment>
<proteinExistence type="inferred from homology"/>
<dbReference type="CDD" id="cd00254">
    <property type="entry name" value="LT-like"/>
    <property type="match status" value="1"/>
</dbReference>
<evidence type="ECO:0000256" key="3">
    <source>
        <dbReference type="SAM" id="SignalP"/>
    </source>
</evidence>
<keyword evidence="6" id="KW-1185">Reference proteome</keyword>
<dbReference type="InterPro" id="IPR023346">
    <property type="entry name" value="Lysozyme-like_dom_sf"/>
</dbReference>
<reference evidence="5 6" key="1">
    <citation type="submission" date="2022-04" db="EMBL/GenBank/DDBJ databases">
        <title>Genome sequence of soybean root-associated Caulobacter segnis RL271.</title>
        <authorList>
            <person name="Longley R."/>
            <person name="Bonito G."/>
            <person name="Trigodet F."/>
            <person name="Crosson S."/>
            <person name="Fiebig A."/>
        </authorList>
    </citation>
    <scope>NUCLEOTIDE SEQUENCE [LARGE SCALE GENOMIC DNA]</scope>
    <source>
        <strain evidence="5 6">RL271</strain>
    </source>
</reference>
<feature type="chain" id="PRO_5046800500" evidence="3">
    <location>
        <begin position="23"/>
        <end position="199"/>
    </location>
</feature>
<comment type="similarity">
    <text evidence="1">Belongs to the transglycosylase Slt family.</text>
</comment>
<evidence type="ECO:0000313" key="5">
    <source>
        <dbReference type="EMBL" id="USQ94219.1"/>
    </source>
</evidence>
<feature type="domain" description="Transglycosylase SLT" evidence="4">
    <location>
        <begin position="76"/>
        <end position="171"/>
    </location>
</feature>
<dbReference type="PANTHER" id="PTHR37423">
    <property type="entry name" value="SOLUBLE LYTIC MUREIN TRANSGLYCOSYLASE-RELATED"/>
    <property type="match status" value="1"/>
</dbReference>